<evidence type="ECO:0000256" key="3">
    <source>
        <dbReference type="ARBA" id="ARBA00023136"/>
    </source>
</evidence>
<feature type="repeat" description="Solcar" evidence="4">
    <location>
        <begin position="216"/>
        <end position="319"/>
    </location>
</feature>
<feature type="transmembrane region" description="Helical" evidence="6">
    <location>
        <begin position="93"/>
        <end position="113"/>
    </location>
</feature>
<proteinExistence type="evidence at transcript level"/>
<dbReference type="Gene3D" id="1.50.40.10">
    <property type="entry name" value="Mitochondrial carrier domain"/>
    <property type="match status" value="2"/>
</dbReference>
<dbReference type="InterPro" id="IPR023395">
    <property type="entry name" value="MCP_dom_sf"/>
</dbReference>
<dbReference type="GO" id="GO:0015187">
    <property type="term" value="F:glycine transmembrane transporter activity"/>
    <property type="evidence" value="ECO:0007669"/>
    <property type="project" value="TreeGrafter"/>
</dbReference>
<dbReference type="EMBL" id="KT984633">
    <property type="protein sequence ID" value="ANM86853.1"/>
    <property type="molecule type" value="mRNA"/>
</dbReference>
<keyword evidence="2 4" id="KW-0812">Transmembrane</keyword>
<evidence type="ECO:0000256" key="2">
    <source>
        <dbReference type="ARBA" id="ARBA00022692"/>
    </source>
</evidence>
<feature type="repeat" description="Solcar" evidence="4">
    <location>
        <begin position="119"/>
        <end position="204"/>
    </location>
</feature>
<keyword evidence="3 4" id="KW-0472">Membrane</keyword>
<dbReference type="InterPro" id="IPR018108">
    <property type="entry name" value="MCP_transmembrane"/>
</dbReference>
<organism evidence="7">
    <name type="scientific">Stygiella incarcerata</name>
    <dbReference type="NCBI Taxonomy" id="1712417"/>
    <lineage>
        <taxon>Eukaryota</taxon>
        <taxon>Discoba</taxon>
        <taxon>Jakobida</taxon>
        <taxon>Andalucina</taxon>
        <taxon>Stygiellidae</taxon>
        <taxon>Stygiella</taxon>
    </lineage>
</organism>
<evidence type="ECO:0000313" key="7">
    <source>
        <dbReference type="EMBL" id="ANM86853.1"/>
    </source>
</evidence>
<dbReference type="GO" id="GO:0005739">
    <property type="term" value="C:mitochondrion"/>
    <property type="evidence" value="ECO:0007669"/>
    <property type="project" value="TreeGrafter"/>
</dbReference>
<accession>A0A192ZIU7</accession>
<dbReference type="SUPFAM" id="SSF103506">
    <property type="entry name" value="Mitochondrial carrier"/>
    <property type="match status" value="1"/>
</dbReference>
<dbReference type="Pfam" id="PF00153">
    <property type="entry name" value="Mito_carr"/>
    <property type="match status" value="3"/>
</dbReference>
<evidence type="ECO:0000256" key="6">
    <source>
        <dbReference type="SAM" id="Phobius"/>
    </source>
</evidence>
<dbReference type="GO" id="GO:1904983">
    <property type="term" value="P:glycine import into mitochondrion"/>
    <property type="evidence" value="ECO:0007669"/>
    <property type="project" value="TreeGrafter"/>
</dbReference>
<name>A0A192ZIU7_9EUKA</name>
<dbReference type="AlphaFoldDB" id="A0A192ZIU7"/>
<feature type="transmembrane region" description="Helical" evidence="6">
    <location>
        <begin position="125"/>
        <end position="144"/>
    </location>
</feature>
<dbReference type="PROSITE" id="PS50920">
    <property type="entry name" value="SOLCAR"/>
    <property type="match status" value="3"/>
</dbReference>
<reference evidence="7" key="1">
    <citation type="journal article" date="2016" name="Mol. Biol. Evol.">
        <title>Novel hydrogenosomes in the microaerophilic jakobid Stygiella incarcerata.</title>
        <authorList>
            <person name="Leger M.M."/>
            <person name="Eme L."/>
            <person name="Hug L.A."/>
            <person name="Roger A.J."/>
        </authorList>
    </citation>
    <scope>NUCLEOTIDE SEQUENCE</scope>
</reference>
<feature type="transmembrane region" description="Helical" evidence="6">
    <location>
        <begin position="61"/>
        <end position="81"/>
    </location>
</feature>
<evidence type="ECO:0000256" key="5">
    <source>
        <dbReference type="RuleBase" id="RU000488"/>
    </source>
</evidence>
<comment type="similarity">
    <text evidence="5">Belongs to the mitochondrial carrier (TC 2.A.29) family.</text>
</comment>
<dbReference type="GO" id="GO:0016020">
    <property type="term" value="C:membrane"/>
    <property type="evidence" value="ECO:0007669"/>
    <property type="project" value="UniProtKB-SubCell"/>
</dbReference>
<protein>
    <submittedName>
        <fullName evidence="7">Mitochondrial carrier family protein 2</fullName>
    </submittedName>
</protein>
<feature type="repeat" description="Solcar" evidence="4">
    <location>
        <begin position="8"/>
        <end position="89"/>
    </location>
</feature>
<keyword evidence="5" id="KW-0813">Transport</keyword>
<evidence type="ECO:0000256" key="1">
    <source>
        <dbReference type="ARBA" id="ARBA00004141"/>
    </source>
</evidence>
<keyword evidence="6" id="KW-1133">Transmembrane helix</keyword>
<dbReference type="PANTHER" id="PTHR46181:SF3">
    <property type="entry name" value="MITOCHONDRIAL GLYCINE TRANSPORTER"/>
    <property type="match status" value="1"/>
</dbReference>
<gene>
    <name evidence="7" type="primary">MCF2</name>
</gene>
<comment type="subcellular location">
    <subcellularLocation>
        <location evidence="1">Membrane</location>
        <topology evidence="1">Multi-pass membrane protein</topology>
    </subcellularLocation>
</comment>
<dbReference type="PANTHER" id="PTHR46181">
    <property type="entry name" value="MITOCHONDRIAL GLYCINE TRANSPORTER"/>
    <property type="match status" value="1"/>
</dbReference>
<evidence type="ECO:0000256" key="4">
    <source>
        <dbReference type="PROSITE-ProRule" id="PRU00282"/>
    </source>
</evidence>
<sequence>MHSQDETISPLVHALCGSVAGTASALLMQPIEVIKTKVIIDRVSYSTALRSIFSEGGISPFFKGAPAIFLGVSPGIALYFGMLQVSRRLFRRLFMAPPIGTGSLSGAVASSVGQMREFRTWELTAIAFVARAGVTVLLNPALTVRSRMEYQKNKSYYSSVWDALWRLARDEGFRGMMSGVGSSILANAPFSAIYLPLFTQVHKTLSRLACVHTGKTHGGLTLVSGFVAGSLTTFVTHPMEVITTRAQVRGMIQKDEAMGSMESDNAEKDNGSSDVIEKSRFRRMWRDTRNLWRGITVQCLKRGITSSITWYTFDRLLKTAKLIEKKLL</sequence>